<proteinExistence type="predicted"/>
<evidence type="ECO:0000259" key="3">
    <source>
        <dbReference type="Pfam" id="PF25967"/>
    </source>
</evidence>
<feature type="transmembrane region" description="Helical" evidence="1">
    <location>
        <begin position="27"/>
        <end position="47"/>
    </location>
</feature>
<keyword evidence="1" id="KW-0472">Membrane</keyword>
<dbReference type="PANTHER" id="PTHR30469">
    <property type="entry name" value="MULTIDRUG RESISTANCE PROTEIN MDTA"/>
    <property type="match status" value="1"/>
</dbReference>
<dbReference type="Proteomes" id="UP001056937">
    <property type="component" value="Chromosome 2"/>
</dbReference>
<dbReference type="Pfam" id="PF25967">
    <property type="entry name" value="RND-MFP_C"/>
    <property type="match status" value="1"/>
</dbReference>
<feature type="domain" description="Multidrug resistance protein MdtA-like C-terminal permuted SH3" evidence="3">
    <location>
        <begin position="353"/>
        <end position="413"/>
    </location>
</feature>
<dbReference type="EMBL" id="CP084931">
    <property type="protein sequence ID" value="USI75045.1"/>
    <property type="molecule type" value="Genomic_DNA"/>
</dbReference>
<dbReference type="PANTHER" id="PTHR30469:SF15">
    <property type="entry name" value="HLYD FAMILY OF SECRETION PROTEINS"/>
    <property type="match status" value="1"/>
</dbReference>
<evidence type="ECO:0000256" key="1">
    <source>
        <dbReference type="SAM" id="Phobius"/>
    </source>
</evidence>
<dbReference type="Pfam" id="PF25919">
    <property type="entry name" value="BSH_CusB"/>
    <property type="match status" value="1"/>
</dbReference>
<sequence length="423" mass="44125">MSEAPASSTPPGAAMDRRIARRAGRRWRLPAGAAAGVGLLFAAWHVLPAKGSTDMAAADVETGLVTRAPFDDVLPVRATVAPAITTYVSAVSGGQVARLLVADGSMVAAGQPLATLLNPSLKLDILTREAAIASQLGTVSADDLALEKGRLDRATQTAAAGYDLVKARRDLSVQQQLHEQGFVSDAGVATYSEQARYQADRLSQLKAGQASEQRIAALQAGRLRDTRTRLVGTLAAVEQSLDALTLRAPVAGRLTNFTVQPGQNLKPGDPAGQIDSEGRWKLVADVDEYYLGRVRVGQSATGEGNLRLTVIKVLPAVTDGRFRIELGFAGAAPPLSRGQAIDVRVVLGASRSAVIAPTGAWLDSGGGVSAFVLDGAGRHAARRAIRVGARNPRAVEILAGLHPGDRIVTSATDTIKGDALNIR</sequence>
<dbReference type="InterPro" id="IPR058790">
    <property type="entry name" value="BSH_CusB"/>
</dbReference>
<feature type="domain" description="CusB-like barrel-sandwich hybrid" evidence="2">
    <location>
        <begin position="87"/>
        <end position="270"/>
    </location>
</feature>
<evidence type="ECO:0000313" key="5">
    <source>
        <dbReference type="Proteomes" id="UP001056937"/>
    </source>
</evidence>
<name>A0ABY4XDN5_9SPHN</name>
<evidence type="ECO:0000313" key="4">
    <source>
        <dbReference type="EMBL" id="USI75045.1"/>
    </source>
</evidence>
<dbReference type="Gene3D" id="2.40.50.100">
    <property type="match status" value="1"/>
</dbReference>
<evidence type="ECO:0000259" key="2">
    <source>
        <dbReference type="Pfam" id="PF25919"/>
    </source>
</evidence>
<gene>
    <name evidence="4" type="ORF">LHA26_17925</name>
</gene>
<organism evidence="4 5">
    <name type="scientific">Sphingomonas morindae</name>
    <dbReference type="NCBI Taxonomy" id="1541170"/>
    <lineage>
        <taxon>Bacteria</taxon>
        <taxon>Pseudomonadati</taxon>
        <taxon>Pseudomonadota</taxon>
        <taxon>Alphaproteobacteria</taxon>
        <taxon>Sphingomonadales</taxon>
        <taxon>Sphingomonadaceae</taxon>
        <taxon>Sphingomonas</taxon>
    </lineage>
</organism>
<keyword evidence="1" id="KW-0812">Transmembrane</keyword>
<keyword evidence="5" id="KW-1185">Reference proteome</keyword>
<dbReference type="RefSeq" id="WP_252168859.1">
    <property type="nucleotide sequence ID" value="NZ_CP084931.1"/>
</dbReference>
<reference evidence="4" key="1">
    <citation type="journal article" date="2022" name="Toxins">
        <title>Genomic Analysis of Sphingopyxis sp. USTB-05 for Biodegrading Cyanobacterial Hepatotoxins.</title>
        <authorList>
            <person name="Liu C."/>
            <person name="Xu Q."/>
            <person name="Zhao Z."/>
            <person name="Zhang H."/>
            <person name="Liu X."/>
            <person name="Yin C."/>
            <person name="Liu Y."/>
            <person name="Yan H."/>
        </authorList>
    </citation>
    <scope>NUCLEOTIDE SEQUENCE</scope>
    <source>
        <strain evidence="4">NBD5</strain>
    </source>
</reference>
<keyword evidence="1" id="KW-1133">Transmembrane helix</keyword>
<protein>
    <submittedName>
        <fullName evidence="4">HlyD family efflux transporter periplasmic adaptor subunit</fullName>
    </submittedName>
</protein>
<dbReference type="InterPro" id="IPR058627">
    <property type="entry name" value="MdtA-like_C"/>
</dbReference>
<accession>A0ABY4XDN5</accession>
<dbReference type="Gene3D" id="2.40.420.20">
    <property type="match status" value="1"/>
</dbReference>
<dbReference type="Gene3D" id="1.10.287.470">
    <property type="entry name" value="Helix hairpin bin"/>
    <property type="match status" value="1"/>
</dbReference>